<feature type="transmembrane region" description="Helical" evidence="6">
    <location>
        <begin position="226"/>
        <end position="250"/>
    </location>
</feature>
<name>A0ABU1N438_9CAUL</name>
<reference evidence="8 9" key="1">
    <citation type="submission" date="2023-07" db="EMBL/GenBank/DDBJ databases">
        <title>Sorghum-associated microbial communities from plants grown in Nebraska, USA.</title>
        <authorList>
            <person name="Schachtman D."/>
        </authorList>
    </citation>
    <scope>NUCLEOTIDE SEQUENCE [LARGE SCALE GENOMIC DNA]</scope>
    <source>
        <strain evidence="8 9">DS2154</strain>
    </source>
</reference>
<keyword evidence="9" id="KW-1185">Reference proteome</keyword>
<keyword evidence="5 6" id="KW-0472">Membrane</keyword>
<dbReference type="InterPro" id="IPR036259">
    <property type="entry name" value="MFS_trans_sf"/>
</dbReference>
<feature type="domain" description="Major facilitator superfamily (MFS) profile" evidence="7">
    <location>
        <begin position="22"/>
        <end position="413"/>
    </location>
</feature>
<dbReference type="PANTHER" id="PTHR23504:SF15">
    <property type="entry name" value="MAJOR FACILITATOR SUPERFAMILY (MFS) PROFILE DOMAIN-CONTAINING PROTEIN"/>
    <property type="match status" value="1"/>
</dbReference>
<evidence type="ECO:0000256" key="3">
    <source>
        <dbReference type="ARBA" id="ARBA00022692"/>
    </source>
</evidence>
<feature type="transmembrane region" description="Helical" evidence="6">
    <location>
        <begin position="54"/>
        <end position="76"/>
    </location>
</feature>
<evidence type="ECO:0000256" key="4">
    <source>
        <dbReference type="ARBA" id="ARBA00022989"/>
    </source>
</evidence>
<keyword evidence="4 6" id="KW-1133">Transmembrane helix</keyword>
<dbReference type="Proteomes" id="UP001262754">
    <property type="component" value="Unassembled WGS sequence"/>
</dbReference>
<accession>A0ABU1N438</accession>
<dbReference type="PANTHER" id="PTHR23504">
    <property type="entry name" value="MAJOR FACILITATOR SUPERFAMILY DOMAIN-CONTAINING PROTEIN 10"/>
    <property type="match status" value="1"/>
</dbReference>
<dbReference type="PROSITE" id="PS50850">
    <property type="entry name" value="MFS"/>
    <property type="match status" value="1"/>
</dbReference>
<dbReference type="InterPro" id="IPR001958">
    <property type="entry name" value="Tet-R_TetA/multi-R_MdtG-like"/>
</dbReference>
<dbReference type="InterPro" id="IPR011701">
    <property type="entry name" value="MFS"/>
</dbReference>
<evidence type="ECO:0000256" key="5">
    <source>
        <dbReference type="ARBA" id="ARBA00023136"/>
    </source>
</evidence>
<feature type="transmembrane region" description="Helical" evidence="6">
    <location>
        <begin position="302"/>
        <end position="320"/>
    </location>
</feature>
<evidence type="ECO:0000259" key="7">
    <source>
        <dbReference type="PROSITE" id="PS50850"/>
    </source>
</evidence>
<sequence length="416" mass="43130">MNTPTASPAPAAAKTPDASPRALYVLLLVVFINLVGFGLVIPLLPFYAKSLNASAWQVTAMFSAYSLGQFIAEPFWGRLSDRIGRRPVLIVTILANTLSYLALAFAPNIAWAFAIRLASGFGSGNISTIQGYMADVTPPEKRAGRMGLLGAAFGMGFVVGPTLGGLLPGLAEAFGHSDTGRLAFQIPLLTAAVLAAIAALGVFLFVVESRAPSHKDAPVERRRDHLAAAAGHPVLSRVLLVTLISTAAFAGMESVFGLWTQARFGWGPKQVGLCFAVIGIIASVGQGLITGRLARRFGEAKVLTTGLAIIAVSLSLTPFVPTSAFVPLVVGCTAFGQSLVFPCVAALISRAAPSDKQGAMLGLNMAAGSLARMTGPMLAGPLFGLVVGGPYWLGAALMLPAVAFAWTIENRVKAAA</sequence>
<feature type="transmembrane region" description="Helical" evidence="6">
    <location>
        <begin position="146"/>
        <end position="170"/>
    </location>
</feature>
<evidence type="ECO:0000313" key="9">
    <source>
        <dbReference type="Proteomes" id="UP001262754"/>
    </source>
</evidence>
<dbReference type="InterPro" id="IPR020846">
    <property type="entry name" value="MFS_dom"/>
</dbReference>
<gene>
    <name evidence="8" type="ORF">J2800_003966</name>
</gene>
<keyword evidence="3 6" id="KW-0812">Transmembrane</keyword>
<feature type="transmembrane region" description="Helical" evidence="6">
    <location>
        <begin position="270"/>
        <end position="290"/>
    </location>
</feature>
<proteinExistence type="predicted"/>
<dbReference type="SUPFAM" id="SSF103473">
    <property type="entry name" value="MFS general substrate transporter"/>
    <property type="match status" value="1"/>
</dbReference>
<evidence type="ECO:0000256" key="2">
    <source>
        <dbReference type="ARBA" id="ARBA00022448"/>
    </source>
</evidence>
<dbReference type="EMBL" id="JAVDRL010000012">
    <property type="protein sequence ID" value="MDR6533204.1"/>
    <property type="molecule type" value="Genomic_DNA"/>
</dbReference>
<protein>
    <submittedName>
        <fullName evidence="8">MFS family permease</fullName>
    </submittedName>
</protein>
<dbReference type="PRINTS" id="PR01035">
    <property type="entry name" value="TCRTETA"/>
</dbReference>
<comment type="caution">
    <text evidence="8">The sequence shown here is derived from an EMBL/GenBank/DDBJ whole genome shotgun (WGS) entry which is preliminary data.</text>
</comment>
<feature type="transmembrane region" description="Helical" evidence="6">
    <location>
        <begin position="88"/>
        <end position="107"/>
    </location>
</feature>
<feature type="transmembrane region" description="Helical" evidence="6">
    <location>
        <begin position="391"/>
        <end position="408"/>
    </location>
</feature>
<evidence type="ECO:0000256" key="6">
    <source>
        <dbReference type="SAM" id="Phobius"/>
    </source>
</evidence>
<feature type="transmembrane region" description="Helical" evidence="6">
    <location>
        <begin position="182"/>
        <end position="206"/>
    </location>
</feature>
<dbReference type="RefSeq" id="WP_310034034.1">
    <property type="nucleotide sequence ID" value="NZ_JAVDRL010000012.1"/>
</dbReference>
<dbReference type="Pfam" id="PF07690">
    <property type="entry name" value="MFS_1"/>
    <property type="match status" value="1"/>
</dbReference>
<feature type="transmembrane region" description="Helical" evidence="6">
    <location>
        <begin position="23"/>
        <end position="48"/>
    </location>
</feature>
<evidence type="ECO:0000313" key="8">
    <source>
        <dbReference type="EMBL" id="MDR6533204.1"/>
    </source>
</evidence>
<evidence type="ECO:0000256" key="1">
    <source>
        <dbReference type="ARBA" id="ARBA00004141"/>
    </source>
</evidence>
<dbReference type="Gene3D" id="1.20.1250.20">
    <property type="entry name" value="MFS general substrate transporter like domains"/>
    <property type="match status" value="1"/>
</dbReference>
<dbReference type="CDD" id="cd17330">
    <property type="entry name" value="MFS_SLC46_TetA_like"/>
    <property type="match status" value="1"/>
</dbReference>
<organism evidence="8 9">
    <name type="scientific">Caulobacter rhizosphaerae</name>
    <dbReference type="NCBI Taxonomy" id="2010972"/>
    <lineage>
        <taxon>Bacteria</taxon>
        <taxon>Pseudomonadati</taxon>
        <taxon>Pseudomonadota</taxon>
        <taxon>Alphaproteobacteria</taxon>
        <taxon>Caulobacterales</taxon>
        <taxon>Caulobacteraceae</taxon>
        <taxon>Caulobacter</taxon>
    </lineage>
</organism>
<feature type="transmembrane region" description="Helical" evidence="6">
    <location>
        <begin position="113"/>
        <end position="134"/>
    </location>
</feature>
<keyword evidence="2" id="KW-0813">Transport</keyword>
<comment type="subcellular location">
    <subcellularLocation>
        <location evidence="1">Membrane</location>
        <topology evidence="1">Multi-pass membrane protein</topology>
    </subcellularLocation>
</comment>
<feature type="transmembrane region" description="Helical" evidence="6">
    <location>
        <begin position="326"/>
        <end position="348"/>
    </location>
</feature>